<keyword evidence="4" id="KW-0547">Nucleotide-binding</keyword>
<sequence length="713" mass="77934">MSRVHTPTVIQMEAVECGAASLAIILEYFGKWVPLDELRAVCNVSRDGCNAADIVRAARGYGLEAKGYRYDLAKTSRLRAPFIVFWEFRHFLVVEGFGRGCVHLNDPESGPRTVTLDEFSGSYTGLALAFEPTTSFERSGRRPGVTRDILSRLQQARGGVIMLILVSLLLIVPGLAVPTFSKIFIDNILIQDVDQMLRPLLLAMIVAVIAYATMAWLQEWCLMRIESKLSLTGSADFIIRLLKLPIRFFTQRNPGDLVARLLANDSIAQSLGGQVGRIFANFLSVAFFAAVMLAYDVRLTVIGIGINVIAAIASIKARRILRNTSLKLETENGMLLGLGLLGIRSMDTVKASGGEDQVFSRWAGNHAKTVNTEQKLGRITNLIGILPSMALTLTTAIILGFGSFRIVEGALTIGGLVAFLALMTAFSRPFEGLVQFISELQSVSASLTRVNDILKHDAAPRFTRPTVKMAADKTKLSGRVELRNVTFGFSQSGPPLIENLDMVIEPGTRVALVGTTGSGKSTVGQLVAGLYRPLDGEILYDGIPIHEIRPSLRESSIGWVSQDIFLIEGSVYDNLTLWDSTISLETVIRAAKDAEIHDVIDRRPGGYGDHLLEGGSNLSGGEAQRLEIARTLALEPSLVILDEATSSLDALVEQRIDRNIQRRGCSCLIIAHRLSTIRDAEEILVLDQGNVVERGTHRSLMKAGGRYRNLVEY</sequence>
<evidence type="ECO:0000259" key="11">
    <source>
        <dbReference type="PROSITE" id="PS50929"/>
    </source>
</evidence>
<dbReference type="Pfam" id="PF00005">
    <property type="entry name" value="ABC_tran"/>
    <property type="match status" value="1"/>
</dbReference>
<dbReference type="Pfam" id="PF03412">
    <property type="entry name" value="Peptidase_C39"/>
    <property type="match status" value="1"/>
</dbReference>
<dbReference type="SMART" id="SM00382">
    <property type="entry name" value="AAA"/>
    <property type="match status" value="1"/>
</dbReference>
<proteinExistence type="inferred from homology"/>
<comment type="caution">
    <text evidence="13">The sequence shown here is derived from an EMBL/GenBank/DDBJ whole genome shotgun (WGS) entry which is preliminary data.</text>
</comment>
<dbReference type="Gene3D" id="3.90.70.10">
    <property type="entry name" value="Cysteine proteinases"/>
    <property type="match status" value="1"/>
</dbReference>
<keyword evidence="5" id="KW-0378">Hydrolase</keyword>
<reference evidence="13" key="1">
    <citation type="submission" date="2022-11" db="EMBL/GenBank/DDBJ databases">
        <title>Hoeflea poritis sp. nov., isolated from scleractinian coral Porites lutea.</title>
        <authorList>
            <person name="Zhang G."/>
            <person name="Wei Q."/>
            <person name="Cai L."/>
        </authorList>
    </citation>
    <scope>NUCLEOTIDE SEQUENCE</scope>
    <source>
        <strain evidence="13">E7-10</strain>
    </source>
</reference>
<dbReference type="InterPro" id="IPR017871">
    <property type="entry name" value="ABC_transporter-like_CS"/>
</dbReference>
<dbReference type="PROSITE" id="PS50893">
    <property type="entry name" value="ABC_TRANSPORTER_2"/>
    <property type="match status" value="1"/>
</dbReference>
<dbReference type="InterPro" id="IPR005074">
    <property type="entry name" value="Peptidase_C39"/>
</dbReference>
<feature type="transmembrane region" description="Helical" evidence="9">
    <location>
        <begin position="301"/>
        <end position="317"/>
    </location>
</feature>
<dbReference type="CDD" id="cd18569">
    <property type="entry name" value="ABC_6TM_NHLM_bacteriocin"/>
    <property type="match status" value="1"/>
</dbReference>
<protein>
    <submittedName>
        <fullName evidence="13">NHLP family bacteriocin export ABC transporter peptidase/permease/ATPase subunit</fullName>
    </submittedName>
</protein>
<dbReference type="Gene3D" id="3.40.50.300">
    <property type="entry name" value="P-loop containing nucleotide triphosphate hydrolases"/>
    <property type="match status" value="1"/>
</dbReference>
<evidence type="ECO:0000256" key="9">
    <source>
        <dbReference type="SAM" id="Phobius"/>
    </source>
</evidence>
<evidence type="ECO:0000256" key="4">
    <source>
        <dbReference type="ARBA" id="ARBA00022741"/>
    </source>
</evidence>
<evidence type="ECO:0000256" key="7">
    <source>
        <dbReference type="ARBA" id="ARBA00022989"/>
    </source>
</evidence>
<feature type="transmembrane region" description="Helical" evidence="9">
    <location>
        <begin position="160"/>
        <end position="180"/>
    </location>
</feature>
<evidence type="ECO:0000256" key="8">
    <source>
        <dbReference type="ARBA" id="ARBA00023136"/>
    </source>
</evidence>
<dbReference type="PROSITE" id="PS00211">
    <property type="entry name" value="ABC_TRANSPORTER_1"/>
    <property type="match status" value="1"/>
</dbReference>
<dbReference type="SUPFAM" id="SSF52540">
    <property type="entry name" value="P-loop containing nucleoside triphosphate hydrolases"/>
    <property type="match status" value="1"/>
</dbReference>
<accession>A0ABT4VMC4</accession>
<evidence type="ECO:0000256" key="1">
    <source>
        <dbReference type="ARBA" id="ARBA00004651"/>
    </source>
</evidence>
<comment type="subcellular location">
    <subcellularLocation>
        <location evidence="1">Cell membrane</location>
        <topology evidence="1">Multi-pass membrane protein</topology>
    </subcellularLocation>
</comment>
<evidence type="ECO:0000256" key="3">
    <source>
        <dbReference type="ARBA" id="ARBA00022692"/>
    </source>
</evidence>
<keyword evidence="14" id="KW-1185">Reference proteome</keyword>
<name>A0ABT4VMC4_9HYPH</name>
<feature type="transmembrane region" description="Helical" evidence="9">
    <location>
        <begin position="278"/>
        <end position="295"/>
    </location>
</feature>
<keyword evidence="6" id="KW-0067">ATP-binding</keyword>
<dbReference type="Gene3D" id="1.20.1560.10">
    <property type="entry name" value="ABC transporter type 1, transmembrane domain"/>
    <property type="match status" value="1"/>
</dbReference>
<gene>
    <name evidence="13" type="ORF">OOZ53_10920</name>
</gene>
<dbReference type="RefSeq" id="WP_271089554.1">
    <property type="nucleotide sequence ID" value="NZ_JAPJZH010000006.1"/>
</dbReference>
<evidence type="ECO:0000313" key="13">
    <source>
        <dbReference type="EMBL" id="MDA4845863.1"/>
    </source>
</evidence>
<dbReference type="InterPro" id="IPR022514">
    <property type="entry name" value="NHPM_micro_ABC1"/>
</dbReference>
<keyword evidence="3 9" id="KW-0812">Transmembrane</keyword>
<dbReference type="EMBL" id="JAPJZH010000006">
    <property type="protein sequence ID" value="MDA4845863.1"/>
    <property type="molecule type" value="Genomic_DNA"/>
</dbReference>
<dbReference type="PROSITE" id="PS50990">
    <property type="entry name" value="PEPTIDASE_C39"/>
    <property type="match status" value="1"/>
</dbReference>
<dbReference type="InterPro" id="IPR003439">
    <property type="entry name" value="ABC_transporter-like_ATP-bd"/>
</dbReference>
<dbReference type="PROSITE" id="PS50929">
    <property type="entry name" value="ABC_TM1F"/>
    <property type="match status" value="1"/>
</dbReference>
<feature type="transmembrane region" description="Helical" evidence="9">
    <location>
        <begin position="382"/>
        <end position="404"/>
    </location>
</feature>
<keyword evidence="8 9" id="KW-0472">Membrane</keyword>
<feature type="domain" description="ABC transmembrane type-1" evidence="11">
    <location>
        <begin position="161"/>
        <end position="442"/>
    </location>
</feature>
<evidence type="ECO:0000259" key="12">
    <source>
        <dbReference type="PROSITE" id="PS50990"/>
    </source>
</evidence>
<feature type="domain" description="Peptidase C39" evidence="12">
    <location>
        <begin position="11"/>
        <end position="130"/>
    </location>
</feature>
<feature type="transmembrane region" description="Helical" evidence="9">
    <location>
        <begin position="200"/>
        <end position="217"/>
    </location>
</feature>
<comment type="similarity">
    <text evidence="2">Belongs to the ABC transporter superfamily.</text>
</comment>
<evidence type="ECO:0000256" key="6">
    <source>
        <dbReference type="ARBA" id="ARBA00022840"/>
    </source>
</evidence>
<dbReference type="InterPro" id="IPR039421">
    <property type="entry name" value="Type_1_exporter"/>
</dbReference>
<evidence type="ECO:0000256" key="5">
    <source>
        <dbReference type="ARBA" id="ARBA00022801"/>
    </source>
</evidence>
<keyword evidence="7 9" id="KW-1133">Transmembrane helix</keyword>
<dbReference type="PANTHER" id="PTHR43394">
    <property type="entry name" value="ATP-DEPENDENT PERMEASE MDL1, MITOCHONDRIAL"/>
    <property type="match status" value="1"/>
</dbReference>
<dbReference type="InterPro" id="IPR003593">
    <property type="entry name" value="AAA+_ATPase"/>
</dbReference>
<evidence type="ECO:0000259" key="10">
    <source>
        <dbReference type="PROSITE" id="PS50893"/>
    </source>
</evidence>
<dbReference type="Pfam" id="PF00664">
    <property type="entry name" value="ABC_membrane"/>
    <property type="match status" value="1"/>
</dbReference>
<dbReference type="InterPro" id="IPR036640">
    <property type="entry name" value="ABC1_TM_sf"/>
</dbReference>
<dbReference type="PANTHER" id="PTHR43394:SF1">
    <property type="entry name" value="ATP-BINDING CASSETTE SUB-FAMILY B MEMBER 10, MITOCHONDRIAL"/>
    <property type="match status" value="1"/>
</dbReference>
<dbReference type="NCBIfam" id="TIGR03796">
    <property type="entry name" value="NHLM_micro_ABC1"/>
    <property type="match status" value="1"/>
</dbReference>
<dbReference type="SUPFAM" id="SSF90123">
    <property type="entry name" value="ABC transporter transmembrane region"/>
    <property type="match status" value="1"/>
</dbReference>
<dbReference type="InterPro" id="IPR027417">
    <property type="entry name" value="P-loop_NTPase"/>
</dbReference>
<evidence type="ECO:0000313" key="14">
    <source>
        <dbReference type="Proteomes" id="UP001148313"/>
    </source>
</evidence>
<feature type="domain" description="ABC transporter" evidence="10">
    <location>
        <begin position="480"/>
        <end position="713"/>
    </location>
</feature>
<dbReference type="InterPro" id="IPR011527">
    <property type="entry name" value="ABC1_TM_dom"/>
</dbReference>
<evidence type="ECO:0000256" key="2">
    <source>
        <dbReference type="ARBA" id="ARBA00005417"/>
    </source>
</evidence>
<dbReference type="Proteomes" id="UP001148313">
    <property type="component" value="Unassembled WGS sequence"/>
</dbReference>
<organism evidence="13 14">
    <name type="scientific">Hoeflea poritis</name>
    <dbReference type="NCBI Taxonomy" id="2993659"/>
    <lineage>
        <taxon>Bacteria</taxon>
        <taxon>Pseudomonadati</taxon>
        <taxon>Pseudomonadota</taxon>
        <taxon>Alphaproteobacteria</taxon>
        <taxon>Hyphomicrobiales</taxon>
        <taxon>Rhizobiaceae</taxon>
        <taxon>Hoeflea</taxon>
    </lineage>
</organism>